<reference evidence="1 2" key="1">
    <citation type="submission" date="2018-08" db="EMBL/GenBank/DDBJ databases">
        <title>Bacillus phenotypic plasticity.</title>
        <authorList>
            <person name="Hurtado E."/>
        </authorList>
    </citation>
    <scope>NUCLEOTIDE SEQUENCE [LARGE SCALE GENOMIC DNA]</scope>
    <source>
        <strain evidence="1 2">427</strain>
    </source>
</reference>
<dbReference type="RefSeq" id="WP_148956323.1">
    <property type="nucleotide sequence ID" value="NZ_QSND01000002.1"/>
</dbReference>
<comment type="caution">
    <text evidence="1">The sequence shown here is derived from an EMBL/GenBank/DDBJ whole genome shotgun (WGS) entry which is preliminary data.</text>
</comment>
<organism evidence="1 2">
    <name type="scientific">Bacillus swezeyi</name>
    <dbReference type="NCBI Taxonomy" id="1925020"/>
    <lineage>
        <taxon>Bacteria</taxon>
        <taxon>Bacillati</taxon>
        <taxon>Bacillota</taxon>
        <taxon>Bacilli</taxon>
        <taxon>Bacillales</taxon>
        <taxon>Bacillaceae</taxon>
        <taxon>Bacillus</taxon>
    </lineage>
</organism>
<evidence type="ECO:0000313" key="2">
    <source>
        <dbReference type="Proteomes" id="UP000324326"/>
    </source>
</evidence>
<evidence type="ECO:0000313" key="1">
    <source>
        <dbReference type="EMBL" id="KAA6450324.1"/>
    </source>
</evidence>
<accession>A0A5M8RTU5</accession>
<proteinExistence type="predicted"/>
<name>A0A5M8RTU5_9BACI</name>
<gene>
    <name evidence="1" type="ORF">DX927_05445</name>
</gene>
<dbReference type="EMBL" id="QSND01000002">
    <property type="protein sequence ID" value="KAA6450324.1"/>
    <property type="molecule type" value="Genomic_DNA"/>
</dbReference>
<dbReference type="Proteomes" id="UP000324326">
    <property type="component" value="Unassembled WGS sequence"/>
</dbReference>
<dbReference type="AlphaFoldDB" id="A0A5M8RTU5"/>
<protein>
    <submittedName>
        <fullName evidence="1">Uncharacterized protein</fullName>
    </submittedName>
</protein>
<sequence>MYNSIALEIKGMVRIEHTCSEDVNYTGSVEVSGSSPLCSIPESLDVSRGFFIVKETRLVLKKPFEA</sequence>